<proteinExistence type="predicted"/>
<name>A0A2J7ZH19_9CHLO</name>
<evidence type="ECO:0000313" key="4">
    <source>
        <dbReference type="Proteomes" id="UP000236333"/>
    </source>
</evidence>
<evidence type="ECO:0000259" key="2">
    <source>
        <dbReference type="Pfam" id="PF12499"/>
    </source>
</evidence>
<evidence type="ECO:0000256" key="1">
    <source>
        <dbReference type="SAM" id="SignalP"/>
    </source>
</evidence>
<reference evidence="3 4" key="1">
    <citation type="journal article" date="2017" name="Mol. Biol. Evol.">
        <title>The 4-celled Tetrabaena socialis nuclear genome reveals the essential components for genetic control of cell number at the origin of multicellularity in the volvocine lineage.</title>
        <authorList>
            <person name="Featherston J."/>
            <person name="Arakaki Y."/>
            <person name="Hanschen E.R."/>
            <person name="Ferris P.J."/>
            <person name="Michod R.E."/>
            <person name="Olson B.J.S.C."/>
            <person name="Nozaki H."/>
            <person name="Durand P.M."/>
        </authorList>
    </citation>
    <scope>NUCLEOTIDE SEQUENCE [LARGE SCALE GENOMIC DNA]</scope>
    <source>
        <strain evidence="3 4">NIES-571</strain>
    </source>
</reference>
<organism evidence="3 4">
    <name type="scientific">Tetrabaena socialis</name>
    <dbReference type="NCBI Taxonomy" id="47790"/>
    <lineage>
        <taxon>Eukaryota</taxon>
        <taxon>Viridiplantae</taxon>
        <taxon>Chlorophyta</taxon>
        <taxon>core chlorophytes</taxon>
        <taxon>Chlorophyceae</taxon>
        <taxon>CS clade</taxon>
        <taxon>Chlamydomonadales</taxon>
        <taxon>Tetrabaenaceae</taxon>
        <taxon>Tetrabaena</taxon>
    </lineage>
</organism>
<dbReference type="InterPro" id="IPR024616">
    <property type="entry name" value="Pherophorin"/>
</dbReference>
<protein>
    <submittedName>
        <fullName evidence="3">Perphorin-1</fullName>
    </submittedName>
</protein>
<comment type="caution">
    <text evidence="3">The sequence shown here is derived from an EMBL/GenBank/DDBJ whole genome shotgun (WGS) entry which is preliminary data.</text>
</comment>
<sequence>MRHRGGGMLAVWVVACLAWPALAQRELLQAWTEVFPPYGCTRSPGQSRFRLDADYTVSGRKVCMTSRVVPCQKPGSPCCDPSIDLAKIELSVNTNCKFAISGVTVDGRPALMPTWDKYGAADDKALYKLTGLNLTVDTAEGAVICMTLGGNCPTMDELCPEGSGFCSYALVQSGPCNCCP</sequence>
<dbReference type="EMBL" id="PGGS01002564">
    <property type="protein sequence ID" value="PNG99570.1"/>
    <property type="molecule type" value="Genomic_DNA"/>
</dbReference>
<keyword evidence="1" id="KW-0732">Signal</keyword>
<feature type="domain" description="Pherophorin" evidence="2">
    <location>
        <begin position="35"/>
        <end position="180"/>
    </location>
</feature>
<accession>A0A2J7ZH19</accession>
<feature type="signal peptide" evidence="1">
    <location>
        <begin position="1"/>
        <end position="23"/>
    </location>
</feature>
<keyword evidence="4" id="KW-1185">Reference proteome</keyword>
<dbReference type="Pfam" id="PF12499">
    <property type="entry name" value="DUF3707"/>
    <property type="match status" value="1"/>
</dbReference>
<dbReference type="PROSITE" id="PS51257">
    <property type="entry name" value="PROKAR_LIPOPROTEIN"/>
    <property type="match status" value="1"/>
</dbReference>
<evidence type="ECO:0000313" key="3">
    <source>
        <dbReference type="EMBL" id="PNG99570.1"/>
    </source>
</evidence>
<dbReference type="OrthoDB" id="535973at2759"/>
<dbReference type="Proteomes" id="UP000236333">
    <property type="component" value="Unassembled WGS sequence"/>
</dbReference>
<feature type="chain" id="PRO_5014418123" evidence="1">
    <location>
        <begin position="24"/>
        <end position="180"/>
    </location>
</feature>
<feature type="non-terminal residue" evidence="3">
    <location>
        <position position="180"/>
    </location>
</feature>
<dbReference type="AlphaFoldDB" id="A0A2J7ZH19"/>
<gene>
    <name evidence="3" type="ORF">TSOC_014648</name>
</gene>